<dbReference type="AlphaFoldDB" id="A0A8E2BDW9"/>
<dbReference type="EMBL" id="JACHGI010000005">
    <property type="protein sequence ID" value="MBB6467197.1"/>
    <property type="molecule type" value="Genomic_DNA"/>
</dbReference>
<accession>A0A8E2BDW9</accession>
<name>A0A8E2BDW9_9HYPH</name>
<evidence type="ECO:0000313" key="2">
    <source>
        <dbReference type="Proteomes" id="UP000532373"/>
    </source>
</evidence>
<protein>
    <submittedName>
        <fullName evidence="1">Uncharacterized protein</fullName>
    </submittedName>
</protein>
<dbReference type="Proteomes" id="UP000532373">
    <property type="component" value="Unassembled WGS sequence"/>
</dbReference>
<reference evidence="1 2" key="1">
    <citation type="submission" date="2020-08" db="EMBL/GenBank/DDBJ databases">
        <title>Genomic Encyclopedia of Type Strains, Phase IV (KMG-IV): sequencing the most valuable type-strain genomes for metagenomic binning, comparative biology and taxonomic classification.</title>
        <authorList>
            <person name="Goeker M."/>
        </authorList>
    </citation>
    <scope>NUCLEOTIDE SEQUENCE [LARGE SCALE GENOMIC DNA]</scope>
    <source>
        <strain evidence="1 2">DSM 17454</strain>
    </source>
</reference>
<organism evidence="1 2">
    <name type="scientific">Aminobacter carboxidus</name>
    <dbReference type="NCBI Taxonomy" id="376165"/>
    <lineage>
        <taxon>Bacteria</taxon>
        <taxon>Pseudomonadati</taxon>
        <taxon>Pseudomonadota</taxon>
        <taxon>Alphaproteobacteria</taxon>
        <taxon>Hyphomicrobiales</taxon>
        <taxon>Phyllobacteriaceae</taxon>
        <taxon>Aminobacter</taxon>
    </lineage>
</organism>
<proteinExistence type="predicted"/>
<evidence type="ECO:0000313" key="1">
    <source>
        <dbReference type="EMBL" id="MBB6467197.1"/>
    </source>
</evidence>
<sequence>MRPRPCSGFERFDELLAENAAPPNADAYLKSAPDYRAA</sequence>
<comment type="caution">
    <text evidence="1">The sequence shown here is derived from an EMBL/GenBank/DDBJ whole genome shotgun (WGS) entry which is preliminary data.</text>
</comment>
<gene>
    <name evidence="1" type="ORF">HNQ96_003076</name>
</gene>